<dbReference type="AlphaFoldDB" id="A0A1M5XEM8"/>
<reference evidence="2 3" key="1">
    <citation type="submission" date="2016-11" db="EMBL/GenBank/DDBJ databases">
        <authorList>
            <person name="Jaros S."/>
            <person name="Januszkiewicz K."/>
            <person name="Wedrychowicz H."/>
        </authorList>
    </citation>
    <scope>NUCLEOTIDE SEQUENCE [LARGE SCALE GENOMIC DNA]</scope>
    <source>
        <strain evidence="2 3">DSM 13106</strain>
    </source>
</reference>
<feature type="domain" description="Serine/threonine specific protein phosphatases" evidence="1">
    <location>
        <begin position="86"/>
        <end position="390"/>
    </location>
</feature>
<evidence type="ECO:0000313" key="3">
    <source>
        <dbReference type="Proteomes" id="UP000184389"/>
    </source>
</evidence>
<dbReference type="OrthoDB" id="9779903at2"/>
<dbReference type="PANTHER" id="PTHR11668:SF496">
    <property type="entry name" value="SERINE_THREONINE-PROTEIN PHOSPHATASE"/>
    <property type="match status" value="1"/>
</dbReference>
<dbReference type="STRING" id="1123281.SAMN02745180_01662"/>
<dbReference type="PRINTS" id="PR00114">
    <property type="entry name" value="STPHPHTASE"/>
</dbReference>
<sequence length="399" mass="47570">MKSYMDVIDFINNTKLNLENQYYSTGEELKKDFFKINSLVWKDLNDLFYEDLSNVYEIHKYLVDEVCKIHEEEYDDYNSRILKENINIKKIENELKDGKRAFNIYSLNEEGFEYYLIGDIHSDTISIKRVLEKVDFFNRIVNKEKIRLVFLGDYVDRGKKHLECLQYILSLKYIFSENVYILRGNHDGGSIKDGEVVSWVRVPEEDDKDDWFYHYLYHLTDVNKTIKSDIIEIYSRFFDSLCNIVFICNKNIVMATHGGLPRYKKDRDRYYYYINSISDLTNKEIVDNLNKTIVDNMMWSDLSINGKDLREDNGRFRFSEEHFEEFKDLIGFDLFVRGHEAEFKGYHKFFNDSLITIFSSGIILENDENINRETAYKSVEPKILKVDEKSKISIIDINK</sequence>
<dbReference type="InterPro" id="IPR004843">
    <property type="entry name" value="Calcineurin-like_PHP"/>
</dbReference>
<protein>
    <submittedName>
        <fullName evidence="2">Calcineurin-like phosphoesterase</fullName>
    </submittedName>
</protein>
<dbReference type="SMART" id="SM00156">
    <property type="entry name" value="PP2Ac"/>
    <property type="match status" value="1"/>
</dbReference>
<dbReference type="CDD" id="cd00144">
    <property type="entry name" value="MPP_PPP_family"/>
    <property type="match status" value="1"/>
</dbReference>
<proteinExistence type="predicted"/>
<dbReference type="RefSeq" id="WP_072744320.1">
    <property type="nucleotide sequence ID" value="NZ_FQXR01000006.1"/>
</dbReference>
<dbReference type="SUPFAM" id="SSF56300">
    <property type="entry name" value="Metallo-dependent phosphatases"/>
    <property type="match status" value="1"/>
</dbReference>
<dbReference type="EMBL" id="FQXR01000006">
    <property type="protein sequence ID" value="SHH97954.1"/>
    <property type="molecule type" value="Genomic_DNA"/>
</dbReference>
<keyword evidence="3" id="KW-1185">Reference proteome</keyword>
<dbReference type="PANTHER" id="PTHR11668">
    <property type="entry name" value="SERINE/THREONINE PROTEIN PHOSPHATASE"/>
    <property type="match status" value="1"/>
</dbReference>
<name>A0A1M5XEM8_9FIRM</name>
<dbReference type="InterPro" id="IPR050341">
    <property type="entry name" value="PP1_catalytic_subunit"/>
</dbReference>
<dbReference type="Proteomes" id="UP000184389">
    <property type="component" value="Unassembled WGS sequence"/>
</dbReference>
<dbReference type="GO" id="GO:0016787">
    <property type="term" value="F:hydrolase activity"/>
    <property type="evidence" value="ECO:0007669"/>
    <property type="project" value="InterPro"/>
</dbReference>
<gene>
    <name evidence="2" type="ORF">SAMN02745180_01662</name>
</gene>
<dbReference type="InterPro" id="IPR006186">
    <property type="entry name" value="Ser/Thr-sp_prot-phosphatase"/>
</dbReference>
<dbReference type="Gene3D" id="3.60.21.10">
    <property type="match status" value="1"/>
</dbReference>
<evidence type="ECO:0000313" key="2">
    <source>
        <dbReference type="EMBL" id="SHH97954.1"/>
    </source>
</evidence>
<accession>A0A1M5XEM8</accession>
<evidence type="ECO:0000259" key="1">
    <source>
        <dbReference type="SMART" id="SM00156"/>
    </source>
</evidence>
<organism evidence="2 3">
    <name type="scientific">Sporanaerobacter acetigenes DSM 13106</name>
    <dbReference type="NCBI Taxonomy" id="1123281"/>
    <lineage>
        <taxon>Bacteria</taxon>
        <taxon>Bacillati</taxon>
        <taxon>Bacillota</taxon>
        <taxon>Tissierellia</taxon>
        <taxon>Tissierellales</taxon>
        <taxon>Sporanaerobacteraceae</taxon>
        <taxon>Sporanaerobacter</taxon>
    </lineage>
</organism>
<dbReference type="InterPro" id="IPR029052">
    <property type="entry name" value="Metallo-depent_PP-like"/>
</dbReference>
<dbReference type="Pfam" id="PF00149">
    <property type="entry name" value="Metallophos"/>
    <property type="match status" value="1"/>
</dbReference>